<name>A0A109N304_9BACI</name>
<dbReference type="EMBL" id="LNNH01000003">
    <property type="protein sequence ID" value="KWW22571.1"/>
    <property type="molecule type" value="Genomic_DNA"/>
</dbReference>
<comment type="caution">
    <text evidence="2">The sequence shown here is derived from an EMBL/GenBank/DDBJ whole genome shotgun (WGS) entry which is preliminary data.</text>
</comment>
<evidence type="ECO:0000256" key="1">
    <source>
        <dbReference type="SAM" id="MobiDB-lite"/>
    </source>
</evidence>
<protein>
    <submittedName>
        <fullName evidence="2">Uncharacterized protein</fullName>
    </submittedName>
</protein>
<dbReference type="Proteomes" id="UP000064189">
    <property type="component" value="Unassembled WGS sequence"/>
</dbReference>
<evidence type="ECO:0000313" key="2">
    <source>
        <dbReference type="EMBL" id="KWW22571.1"/>
    </source>
</evidence>
<accession>A0A109N304</accession>
<evidence type="ECO:0000313" key="3">
    <source>
        <dbReference type="Proteomes" id="UP000064189"/>
    </source>
</evidence>
<gene>
    <name evidence="2" type="ORF">AS888_12120</name>
</gene>
<reference evidence="2 3" key="1">
    <citation type="submission" date="2015-11" db="EMBL/GenBank/DDBJ databases">
        <title>Genome Sequence of Bacillus simplex strain VanAntwerpen2.</title>
        <authorList>
            <person name="Couger M.B."/>
        </authorList>
    </citation>
    <scope>NUCLEOTIDE SEQUENCE [LARGE SCALE GENOMIC DNA]</scope>
    <source>
        <strain evidence="2 3">VanAntwerpen02</strain>
    </source>
</reference>
<feature type="region of interest" description="Disordered" evidence="1">
    <location>
        <begin position="33"/>
        <end position="62"/>
    </location>
</feature>
<sequence>MPAGAAGQVRVPQGVHVEGLHRTSSWSWSWYGADSKAQEDESHHKSLSSYNTVRENTAKKEK</sequence>
<dbReference type="AlphaFoldDB" id="A0A109N304"/>
<keyword evidence="3" id="KW-1185">Reference proteome</keyword>
<proteinExistence type="predicted"/>
<organism evidence="2 3">
    <name type="scientific">Peribacillus simplex</name>
    <dbReference type="NCBI Taxonomy" id="1478"/>
    <lineage>
        <taxon>Bacteria</taxon>
        <taxon>Bacillati</taxon>
        <taxon>Bacillota</taxon>
        <taxon>Bacilli</taxon>
        <taxon>Bacillales</taxon>
        <taxon>Bacillaceae</taxon>
        <taxon>Peribacillus</taxon>
    </lineage>
</organism>